<protein>
    <submittedName>
        <fullName evidence="1">Uncharacterized protein</fullName>
    </submittedName>
</protein>
<gene>
    <name evidence="1" type="ORF">GGI25_005134</name>
</gene>
<dbReference type="Proteomes" id="UP001151518">
    <property type="component" value="Unassembled WGS sequence"/>
</dbReference>
<dbReference type="AlphaFoldDB" id="A0A9W8FZ43"/>
<accession>A0A9W8FZ43</accession>
<reference evidence="1" key="1">
    <citation type="submission" date="2022-07" db="EMBL/GenBank/DDBJ databases">
        <title>Phylogenomic reconstructions and comparative analyses of Kickxellomycotina fungi.</title>
        <authorList>
            <person name="Reynolds N.K."/>
            <person name="Stajich J.E."/>
            <person name="Barry K."/>
            <person name="Grigoriev I.V."/>
            <person name="Crous P."/>
            <person name="Smith M.E."/>
        </authorList>
    </citation>
    <scope>NUCLEOTIDE SEQUENCE</scope>
    <source>
        <strain evidence="1">NRRL 3115</strain>
    </source>
</reference>
<organism evidence="1 2">
    <name type="scientific">Coemansia spiralis</name>
    <dbReference type="NCBI Taxonomy" id="417178"/>
    <lineage>
        <taxon>Eukaryota</taxon>
        <taxon>Fungi</taxon>
        <taxon>Fungi incertae sedis</taxon>
        <taxon>Zoopagomycota</taxon>
        <taxon>Kickxellomycotina</taxon>
        <taxon>Kickxellomycetes</taxon>
        <taxon>Kickxellales</taxon>
        <taxon>Kickxellaceae</taxon>
        <taxon>Coemansia</taxon>
    </lineage>
</organism>
<dbReference type="EMBL" id="JANBTW010000084">
    <property type="protein sequence ID" value="KAJ2672372.1"/>
    <property type="molecule type" value="Genomic_DNA"/>
</dbReference>
<name>A0A9W8FZ43_9FUNG</name>
<sequence length="104" mass="11928">MPTISFHCNIDGSNFQKSVNIDSENVNVAHVIEQIVRPLWPTELKEVSVTLWYRGIALQPAELILPKMRGIEREFRNGGDVHAFEEVAVRVDRSRINWMITPIS</sequence>
<comment type="caution">
    <text evidence="1">The sequence shown here is derived from an EMBL/GenBank/DDBJ whole genome shotgun (WGS) entry which is preliminary data.</text>
</comment>
<evidence type="ECO:0000313" key="1">
    <source>
        <dbReference type="EMBL" id="KAJ2672372.1"/>
    </source>
</evidence>
<proteinExistence type="predicted"/>
<evidence type="ECO:0000313" key="2">
    <source>
        <dbReference type="Proteomes" id="UP001151518"/>
    </source>
</evidence>